<dbReference type="EMBL" id="LR789412">
    <property type="protein sequence ID" value="CAB3265274.1"/>
    <property type="molecule type" value="mRNA"/>
</dbReference>
<feature type="compositionally biased region" description="Polar residues" evidence="7">
    <location>
        <begin position="762"/>
        <end position="776"/>
    </location>
</feature>
<feature type="compositionally biased region" description="Polar residues" evidence="7">
    <location>
        <begin position="835"/>
        <end position="844"/>
    </location>
</feature>
<feature type="region of interest" description="Disordered" evidence="7">
    <location>
        <begin position="489"/>
        <end position="531"/>
    </location>
</feature>
<gene>
    <name evidence="10" type="primary">Ptpdc1</name>
</gene>
<dbReference type="SMART" id="SM00195">
    <property type="entry name" value="DSPc"/>
    <property type="match status" value="1"/>
</dbReference>
<dbReference type="PROSITE" id="PS50054">
    <property type="entry name" value="TYR_PHOSPHATASE_DUAL"/>
    <property type="match status" value="1"/>
</dbReference>
<dbReference type="InterPro" id="IPR016130">
    <property type="entry name" value="Tyr_Pase_AS"/>
</dbReference>
<keyword evidence="1" id="KW-0970">Cilium biogenesis/degradation</keyword>
<dbReference type="Gene3D" id="3.90.190.10">
    <property type="entry name" value="Protein tyrosine phosphatase superfamily"/>
    <property type="match status" value="1"/>
</dbReference>
<evidence type="ECO:0000256" key="2">
    <source>
        <dbReference type="ARBA" id="ARBA00022801"/>
    </source>
</evidence>
<feature type="compositionally biased region" description="Acidic residues" evidence="7">
    <location>
        <begin position="593"/>
        <end position="602"/>
    </location>
</feature>
<dbReference type="InterPro" id="IPR000340">
    <property type="entry name" value="Dual-sp_phosphatase_cat-dom"/>
</dbReference>
<reference evidence="10" key="1">
    <citation type="submission" date="2020-04" db="EMBL/GenBank/DDBJ databases">
        <authorList>
            <person name="Neveu A P."/>
        </authorList>
    </citation>
    <scope>NUCLEOTIDE SEQUENCE</scope>
    <source>
        <tissue evidence="10">Whole embryo</tissue>
    </source>
</reference>
<dbReference type="InterPro" id="IPR029021">
    <property type="entry name" value="Prot-tyrosine_phosphatase-like"/>
</dbReference>
<feature type="compositionally biased region" description="Polar residues" evidence="7">
    <location>
        <begin position="492"/>
        <end position="507"/>
    </location>
</feature>
<evidence type="ECO:0000259" key="8">
    <source>
        <dbReference type="PROSITE" id="PS50054"/>
    </source>
</evidence>
<feature type="domain" description="Tyrosine-protein phosphatase" evidence="8">
    <location>
        <begin position="67"/>
        <end position="238"/>
    </location>
</feature>
<feature type="region of interest" description="Disordered" evidence="7">
    <location>
        <begin position="335"/>
        <end position="408"/>
    </location>
</feature>
<dbReference type="AlphaFoldDB" id="A0A6F9DPB1"/>
<keyword evidence="3" id="KW-0904">Protein phosphatase</keyword>
<dbReference type="InterPro" id="IPR000387">
    <property type="entry name" value="Tyr_Pase_dom"/>
</dbReference>
<evidence type="ECO:0000256" key="3">
    <source>
        <dbReference type="ARBA" id="ARBA00022912"/>
    </source>
</evidence>
<dbReference type="InterPro" id="IPR020422">
    <property type="entry name" value="TYR_PHOSPHATASE_DUAL_dom"/>
</dbReference>
<evidence type="ECO:0000256" key="7">
    <source>
        <dbReference type="SAM" id="MobiDB-lite"/>
    </source>
</evidence>
<protein>
    <recommendedName>
        <fullName evidence="6">Protein tyrosine phosphatase domain-containing protein 1</fullName>
    </recommendedName>
</protein>
<dbReference type="GO" id="GO:0004725">
    <property type="term" value="F:protein tyrosine phosphatase activity"/>
    <property type="evidence" value="ECO:0007669"/>
    <property type="project" value="InterPro"/>
</dbReference>
<dbReference type="InterPro" id="IPR003595">
    <property type="entry name" value="Tyr_Pase_cat"/>
</dbReference>
<feature type="compositionally biased region" description="Low complexity" evidence="7">
    <location>
        <begin position="1162"/>
        <end position="1179"/>
    </location>
</feature>
<name>A0A6F9DPB1_9ASCI</name>
<feature type="compositionally biased region" description="Polar residues" evidence="7">
    <location>
        <begin position="783"/>
        <end position="793"/>
    </location>
</feature>
<dbReference type="PROSITE" id="PS00383">
    <property type="entry name" value="TYR_PHOSPHATASE_1"/>
    <property type="match status" value="1"/>
</dbReference>
<dbReference type="InterPro" id="IPR050561">
    <property type="entry name" value="PTP"/>
</dbReference>
<feature type="compositionally biased region" description="Polar residues" evidence="7">
    <location>
        <begin position="691"/>
        <end position="705"/>
    </location>
</feature>
<feature type="compositionally biased region" description="Basic and acidic residues" evidence="7">
    <location>
        <begin position="817"/>
        <end position="834"/>
    </location>
</feature>
<dbReference type="SMART" id="SM00404">
    <property type="entry name" value="PTPc_motif"/>
    <property type="match status" value="1"/>
</dbReference>
<feature type="region of interest" description="Disordered" evidence="7">
    <location>
        <begin position="666"/>
        <end position="875"/>
    </location>
</feature>
<dbReference type="PROSITE" id="PS50056">
    <property type="entry name" value="TYR_PHOSPHATASE_2"/>
    <property type="match status" value="1"/>
</dbReference>
<comment type="similarity">
    <text evidence="5">Belongs to the protein-tyrosine phosphatase family. Non-receptor class PTPDC1 subfamily.</text>
</comment>
<feature type="compositionally biased region" description="Basic and acidic residues" evidence="7">
    <location>
        <begin position="1138"/>
        <end position="1160"/>
    </location>
</feature>
<feature type="compositionally biased region" description="Polar residues" evidence="7">
    <location>
        <begin position="392"/>
        <end position="403"/>
    </location>
</feature>
<dbReference type="PANTHER" id="PTHR23339">
    <property type="entry name" value="TYROSINE SPECIFIC PROTEIN PHOSPHATASE AND DUAL SPECIFICITY PROTEIN PHOSPHATASE"/>
    <property type="match status" value="1"/>
</dbReference>
<comment type="function">
    <text evidence="4">May play roles in cilia formation and/or maintenance.</text>
</comment>
<dbReference type="GO" id="GO:0060271">
    <property type="term" value="P:cilium assembly"/>
    <property type="evidence" value="ECO:0007669"/>
    <property type="project" value="InterPro"/>
</dbReference>
<feature type="region of interest" description="Disordered" evidence="7">
    <location>
        <begin position="908"/>
        <end position="930"/>
    </location>
</feature>
<dbReference type="Pfam" id="PF00782">
    <property type="entry name" value="DSPc"/>
    <property type="match status" value="1"/>
</dbReference>
<dbReference type="InterPro" id="IPR049573">
    <property type="entry name" value="PTPDC1_PTP"/>
</dbReference>
<sequence length="1191" mass="130117">MDKKKSQSRNDSIDDGIPEAKYTRLGEKIRQAIPGPMQCSMACGGRNCKWENPARWSDADQAIKGVFSSWVLDNVVAMSRPSTEIMEKYDIIGQFKKHNITSIINLQRPGEHASCGPPLDKDSLFTYHPQDFMDSDIFFYNFGWKDFGVTSLNTILDMVKVMSFALEEGKVAVHCHAGLGRTGVLIACYLVFAHRMEPGTAILTVRKNRSNSIQTRGQIACVHEFWQFLRPLRIVFPQVVPHSKRLSLKQFLIRQNHLLHGFESRELRHTPKLVHVVCNKLSTMVKSSSSSDFSQFQLDSADKPVKRCNTVAEMKETIPGAFVNETEDADEIEPEVLASSPTDVDAVLSPRVSRRGSGRSRNASESSNRPSSAGQTPHGEADFKSYDESDVSESITSENLGTKTKTHSICMVKSRSSSAKSGVTPHNSIVSQEDSQITFVKPQSRQGYCLADDEVELSSSDVQSSVLVGSTMNLNTSSNHMLEDMQSLHLDSPSTNDNENNNTSLQSVDIKESPLPSPKLSPREPVHSSGVKSLVASHTAPIESAILAEISGSKQRKIRKSAGMSETVLPTGSRAKHTKSAKSQGAVSVVDKEDVELPEDTDMSAGIDKLSDEELPVKEGQKAINKQITELVGTPGVTTDANPVKSEVSAKKTMLLYSELTANEAALPLLSSSSNVGSSDDEGADAESQHGGPNSIESGTTNEPQSDFVDKVSELQAENPKVEFLIGDQGDEDLEVIDIAGNDGPSFSDSENEDESKCAKELNSSIASKVSWSKQMNEGVGHNQPQTEGNQTSDEAEGERLSAKVANKGRSTPLMYRGERNMEMMEERGKRLSDASDQQNLTSKTDSSSDGRTSPSSSQSTGDPEECADTMPHRDADVDHSANLLTVSDKPIFSPRTSKSMNDLAGALATEDPSSLSRRSSYGDVPRATSPEKQVFDPVSIAKAFSYKLTDDEYMWEKIYTQQVAINNHINAWQELADLNDPYVLSSLMWSWLEHLEEPILADSDVRQILDIFNRENSPDKAATERFLRALESIERGPCCTFRCILDCMCSFPPMTGNGLVSVAQRTVTALTHRPQPDNGDSDETSKKLVEALVTYVQAKCEVPGNYDDGLQITIQVPAVQKENKTENVEGESQSQLKESKDFTSKSESENPKSSNDRRPAGRSAGSIHSTSSSGSSSGNVPLIQPSIVVS</sequence>
<evidence type="ECO:0000259" key="9">
    <source>
        <dbReference type="PROSITE" id="PS50056"/>
    </source>
</evidence>
<feature type="domain" description="Tyrosine specific protein phosphatases" evidence="9">
    <location>
        <begin position="153"/>
        <end position="220"/>
    </location>
</feature>
<organism evidence="10">
    <name type="scientific">Phallusia mammillata</name>
    <dbReference type="NCBI Taxonomy" id="59560"/>
    <lineage>
        <taxon>Eukaryota</taxon>
        <taxon>Metazoa</taxon>
        <taxon>Chordata</taxon>
        <taxon>Tunicata</taxon>
        <taxon>Ascidiacea</taxon>
        <taxon>Phlebobranchia</taxon>
        <taxon>Ascidiidae</taxon>
        <taxon>Phallusia</taxon>
    </lineage>
</organism>
<feature type="compositionally biased region" description="Basic and acidic residues" evidence="7">
    <location>
        <begin position="609"/>
        <end position="620"/>
    </location>
</feature>
<evidence type="ECO:0000313" key="10">
    <source>
        <dbReference type="EMBL" id="CAB3265274.1"/>
    </source>
</evidence>
<feature type="region of interest" description="Disordered" evidence="7">
    <location>
        <begin position="1122"/>
        <end position="1191"/>
    </location>
</feature>
<proteinExistence type="evidence at transcript level"/>
<evidence type="ECO:0000256" key="6">
    <source>
        <dbReference type="ARBA" id="ARBA00072096"/>
    </source>
</evidence>
<evidence type="ECO:0000256" key="4">
    <source>
        <dbReference type="ARBA" id="ARBA00056295"/>
    </source>
</evidence>
<accession>A0A6F9DPB1</accession>
<feature type="compositionally biased region" description="Low complexity" evidence="7">
    <location>
        <begin position="359"/>
        <end position="373"/>
    </location>
</feature>
<feature type="compositionally biased region" description="Low complexity" evidence="7">
    <location>
        <begin position="845"/>
        <end position="862"/>
    </location>
</feature>
<feature type="region of interest" description="Disordered" evidence="7">
    <location>
        <begin position="554"/>
        <end position="620"/>
    </location>
</feature>
<keyword evidence="2" id="KW-0378">Hydrolase</keyword>
<dbReference type="SUPFAM" id="SSF52799">
    <property type="entry name" value="(Phosphotyrosine protein) phosphatases II"/>
    <property type="match status" value="1"/>
</dbReference>
<dbReference type="FunFam" id="3.90.190.10:FF:000027">
    <property type="entry name" value="Protein tyrosine phosphatase domain containing 1"/>
    <property type="match status" value="1"/>
</dbReference>
<evidence type="ECO:0000256" key="5">
    <source>
        <dbReference type="ARBA" id="ARBA00060867"/>
    </source>
</evidence>
<evidence type="ECO:0000256" key="1">
    <source>
        <dbReference type="ARBA" id="ARBA00022794"/>
    </source>
</evidence>
<dbReference type="CDD" id="cd14506">
    <property type="entry name" value="PTP_PTPDC1"/>
    <property type="match status" value="1"/>
</dbReference>